<dbReference type="Proteomes" id="UP000256253">
    <property type="component" value="Unassembled WGS sequence"/>
</dbReference>
<dbReference type="AlphaFoldDB" id="A0A3D9UWG5"/>
<accession>A0A3D9UWG5</accession>
<protein>
    <submittedName>
        <fullName evidence="1">Uncharacterized protein</fullName>
    </submittedName>
</protein>
<dbReference type="EMBL" id="QTUA01000001">
    <property type="protein sequence ID" value="REF29121.1"/>
    <property type="molecule type" value="Genomic_DNA"/>
</dbReference>
<name>A0A3D9UWG5_9MICO</name>
<comment type="caution">
    <text evidence="1">The sequence shown here is derived from an EMBL/GenBank/DDBJ whole genome shotgun (WGS) entry which is preliminary data.</text>
</comment>
<reference evidence="1 2" key="1">
    <citation type="submission" date="2018-08" db="EMBL/GenBank/DDBJ databases">
        <title>Sequencing the genomes of 1000 actinobacteria strains.</title>
        <authorList>
            <person name="Klenk H.-P."/>
        </authorList>
    </citation>
    <scope>NUCLEOTIDE SEQUENCE [LARGE SCALE GENOMIC DNA]</scope>
    <source>
        <strain evidence="1 2">DSM 22967</strain>
    </source>
</reference>
<sequence length="103" mass="11161">MVLLEAALELARTESAGPVIGLDATFDTFVEFDQECRLLIERSEFGMSVAYEQGGLLRGRTDLCIARKESATSGDARVPPCPHIVNTWVTPDITYAARSAVAT</sequence>
<organism evidence="1 2">
    <name type="scientific">Calidifontibacter indicus</name>
    <dbReference type="NCBI Taxonomy" id="419650"/>
    <lineage>
        <taxon>Bacteria</taxon>
        <taxon>Bacillati</taxon>
        <taxon>Actinomycetota</taxon>
        <taxon>Actinomycetes</taxon>
        <taxon>Micrococcales</taxon>
        <taxon>Dermacoccaceae</taxon>
        <taxon>Calidifontibacter</taxon>
    </lineage>
</organism>
<keyword evidence="2" id="KW-1185">Reference proteome</keyword>
<proteinExistence type="predicted"/>
<evidence type="ECO:0000313" key="2">
    <source>
        <dbReference type="Proteomes" id="UP000256253"/>
    </source>
</evidence>
<evidence type="ECO:0000313" key="1">
    <source>
        <dbReference type="EMBL" id="REF29121.1"/>
    </source>
</evidence>
<gene>
    <name evidence="1" type="ORF">DFJ65_0049</name>
</gene>